<dbReference type="InterPro" id="IPR035093">
    <property type="entry name" value="RelE/ParE_toxin_dom_sf"/>
</dbReference>
<evidence type="ECO:0000313" key="3">
    <source>
        <dbReference type="EMBL" id="EME68669.1"/>
    </source>
</evidence>
<evidence type="ECO:0000313" key="4">
    <source>
        <dbReference type="Proteomes" id="UP000011744"/>
    </source>
</evidence>
<keyword evidence="2" id="KW-1277">Toxin-antitoxin system</keyword>
<dbReference type="PANTHER" id="PTHR33755">
    <property type="entry name" value="TOXIN PARE1-RELATED"/>
    <property type="match status" value="1"/>
</dbReference>
<evidence type="ECO:0008006" key="5">
    <source>
        <dbReference type="Google" id="ProtNLM"/>
    </source>
</evidence>
<dbReference type="Pfam" id="PF05016">
    <property type="entry name" value="ParE_toxin"/>
    <property type="match status" value="1"/>
</dbReference>
<gene>
    <name evidence="3" type="ORF">H261_17258</name>
</gene>
<dbReference type="PATRIC" id="fig|1244869.3.peg.3461"/>
<dbReference type="InterPro" id="IPR007712">
    <property type="entry name" value="RelE/ParE_toxin"/>
</dbReference>
<dbReference type="Gene3D" id="3.30.2310.20">
    <property type="entry name" value="RelE-like"/>
    <property type="match status" value="1"/>
</dbReference>
<dbReference type="eggNOG" id="COG3668">
    <property type="taxonomic scope" value="Bacteria"/>
</dbReference>
<comment type="similarity">
    <text evidence="1">Belongs to the RelE toxin family.</text>
</comment>
<protein>
    <recommendedName>
        <fullName evidence="5">Plasmid stabilization system protein</fullName>
    </recommendedName>
</protein>
<dbReference type="EMBL" id="AONQ01000056">
    <property type="protein sequence ID" value="EME68669.1"/>
    <property type="molecule type" value="Genomic_DNA"/>
</dbReference>
<organism evidence="3 4">
    <name type="scientific">Paramagnetospirillum caucaseum</name>
    <dbReference type="NCBI Taxonomy" id="1244869"/>
    <lineage>
        <taxon>Bacteria</taxon>
        <taxon>Pseudomonadati</taxon>
        <taxon>Pseudomonadota</taxon>
        <taxon>Alphaproteobacteria</taxon>
        <taxon>Rhodospirillales</taxon>
        <taxon>Magnetospirillaceae</taxon>
        <taxon>Paramagnetospirillum</taxon>
    </lineage>
</organism>
<dbReference type="InterPro" id="IPR051803">
    <property type="entry name" value="TA_system_RelE-like_toxin"/>
</dbReference>
<proteinExistence type="inferred from homology"/>
<name>M3A849_9PROT</name>
<comment type="caution">
    <text evidence="3">The sequence shown here is derived from an EMBL/GenBank/DDBJ whole genome shotgun (WGS) entry which is preliminary data.</text>
</comment>
<accession>M3A849</accession>
<sequence length="98" mass="11110">MPSGTWRTSTASSLLNGSPAEAETLLSAIETACLGLATMPERGNVPKELERLGISEFRELHHKPYRVIYRIRGRQVVVYCVLDGRRDMQTLLQQRLLR</sequence>
<keyword evidence="4" id="KW-1185">Reference proteome</keyword>
<reference evidence="3 4" key="1">
    <citation type="journal article" date="2014" name="Genome Announc.">
        <title>Draft Genome Sequence of Magnetospirillum sp. Strain SO-1, a Freshwater Magnetotactic Bacterium Isolated from the Ol'khovka River, Russia.</title>
        <authorList>
            <person name="Grouzdev D.S."/>
            <person name="Dziuba M.V."/>
            <person name="Sukhacheva M.S."/>
            <person name="Mardanov A.V."/>
            <person name="Beletskiy A.V."/>
            <person name="Kuznetsov B.B."/>
            <person name="Skryabin K.G."/>
        </authorList>
    </citation>
    <scope>NUCLEOTIDE SEQUENCE [LARGE SCALE GENOMIC DNA]</scope>
    <source>
        <strain evidence="3 4">SO-1</strain>
    </source>
</reference>
<dbReference type="PANTHER" id="PTHR33755:SF6">
    <property type="entry name" value="PLASMID STABILIZATION SYSTEM PROTEIN"/>
    <property type="match status" value="1"/>
</dbReference>
<dbReference type="RefSeq" id="WP_008619976.1">
    <property type="nucleotide sequence ID" value="NZ_AONQ01000056.1"/>
</dbReference>
<dbReference type="STRING" id="1244869.H261_17258"/>
<dbReference type="SUPFAM" id="SSF143011">
    <property type="entry name" value="RelE-like"/>
    <property type="match status" value="1"/>
</dbReference>
<evidence type="ECO:0000256" key="1">
    <source>
        <dbReference type="ARBA" id="ARBA00006226"/>
    </source>
</evidence>
<evidence type="ECO:0000256" key="2">
    <source>
        <dbReference type="ARBA" id="ARBA00022649"/>
    </source>
</evidence>
<dbReference type="Proteomes" id="UP000011744">
    <property type="component" value="Unassembled WGS sequence"/>
</dbReference>
<dbReference type="AlphaFoldDB" id="M3A849"/>